<feature type="compositionally biased region" description="Low complexity" evidence="1">
    <location>
        <begin position="132"/>
        <end position="147"/>
    </location>
</feature>
<dbReference type="Gene3D" id="2.30.29.30">
    <property type="entry name" value="Pleckstrin-homology domain (PH domain)/Phosphotyrosine-binding domain (PTB)"/>
    <property type="match status" value="1"/>
</dbReference>
<organism evidence="3 4">
    <name type="scientific">Gymnopilus dilepis</name>
    <dbReference type="NCBI Taxonomy" id="231916"/>
    <lineage>
        <taxon>Eukaryota</taxon>
        <taxon>Fungi</taxon>
        <taxon>Dikarya</taxon>
        <taxon>Basidiomycota</taxon>
        <taxon>Agaricomycotina</taxon>
        <taxon>Agaricomycetes</taxon>
        <taxon>Agaricomycetidae</taxon>
        <taxon>Agaricales</taxon>
        <taxon>Agaricineae</taxon>
        <taxon>Hymenogastraceae</taxon>
        <taxon>Gymnopilus</taxon>
    </lineage>
</organism>
<dbReference type="InParanoid" id="A0A409XZ26"/>
<dbReference type="SUPFAM" id="SSF50729">
    <property type="entry name" value="PH domain-like"/>
    <property type="match status" value="1"/>
</dbReference>
<dbReference type="EMBL" id="NHYE01001402">
    <property type="protein sequence ID" value="PPQ95971.1"/>
    <property type="molecule type" value="Genomic_DNA"/>
</dbReference>
<dbReference type="PANTHER" id="PTHR23138">
    <property type="entry name" value="RAN BINDING PROTEIN"/>
    <property type="match status" value="1"/>
</dbReference>
<feature type="region of interest" description="Disordered" evidence="1">
    <location>
        <begin position="93"/>
        <end position="147"/>
    </location>
</feature>
<comment type="caution">
    <text evidence="3">The sequence shown here is derived from an EMBL/GenBank/DDBJ whole genome shotgun (WGS) entry which is preliminary data.</text>
</comment>
<dbReference type="InterPro" id="IPR000156">
    <property type="entry name" value="Ran_bind_dom"/>
</dbReference>
<evidence type="ECO:0000313" key="4">
    <source>
        <dbReference type="Proteomes" id="UP000284706"/>
    </source>
</evidence>
<dbReference type="STRING" id="231916.A0A409XZ26"/>
<dbReference type="Proteomes" id="UP000284706">
    <property type="component" value="Unassembled WGS sequence"/>
</dbReference>
<dbReference type="InterPro" id="IPR011993">
    <property type="entry name" value="PH-like_dom_sf"/>
</dbReference>
<evidence type="ECO:0000313" key="3">
    <source>
        <dbReference type="EMBL" id="PPQ95971.1"/>
    </source>
</evidence>
<evidence type="ECO:0000256" key="1">
    <source>
        <dbReference type="SAM" id="MobiDB-lite"/>
    </source>
</evidence>
<feature type="compositionally biased region" description="Basic and acidic residues" evidence="1">
    <location>
        <begin position="103"/>
        <end position="114"/>
    </location>
</feature>
<evidence type="ECO:0000259" key="2">
    <source>
        <dbReference type="PROSITE" id="PS50196"/>
    </source>
</evidence>
<feature type="region of interest" description="Disordered" evidence="1">
    <location>
        <begin position="167"/>
        <end position="202"/>
    </location>
</feature>
<sequence>MFPVADFSFVAAGLATFAATVGYACSRRLSNSFTSTHSDILRETLVSRQSTTLVEKTTEALPADEMLQDKEALPTEEVPVSRGDLPAAIQKPVRTNSLKRKIPHDGFDEPEKEPLGYPHNLANIYPNKRSRTPSSDSDSTTSNPKPTTILNAVISRAMEQDIDIPLVSSDPQPMMATSPVTDPPRTPSPAVDESTPRETEVMSDPLDQIAEPPASLLPPHVAEIPRVEPPRPISPRPVTPKPFASPSTGFGSYAVTAMNSKPATPKPFASPSGGFAAFASPSSPFATLGKPKELSSKTVRSIWSSGDLKAHQNEGEPANVLGEAFKPLSEDDHVLGEAKATPLHPSEKYTHVTGEEDEEVVLEQKGVKLYTKRGDKPFSEGVVGHMKLLSNRTTHEERILFRREPLWKVSMNVRVRPSVHCTYAPEEHALRLVLTEASSETQMTEDSKPETSVKQEVVVYAMKPGRSCSKQDFKVFAEALLERSQFKETSSTADHSKGVS</sequence>
<protein>
    <recommendedName>
        <fullName evidence="2">RanBD1 domain-containing protein</fullName>
    </recommendedName>
</protein>
<name>A0A409XZ26_9AGAR</name>
<dbReference type="AlphaFoldDB" id="A0A409XZ26"/>
<dbReference type="InterPro" id="IPR045255">
    <property type="entry name" value="RanBP1-like"/>
</dbReference>
<dbReference type="OrthoDB" id="2357150at2759"/>
<feature type="domain" description="RanBD1" evidence="2">
    <location>
        <begin position="339"/>
        <end position="419"/>
    </location>
</feature>
<dbReference type="Pfam" id="PF00638">
    <property type="entry name" value="Ran_BP1"/>
    <property type="match status" value="1"/>
</dbReference>
<reference evidence="3 4" key="1">
    <citation type="journal article" date="2018" name="Evol. Lett.">
        <title>Horizontal gene cluster transfer increased hallucinogenic mushroom diversity.</title>
        <authorList>
            <person name="Reynolds H.T."/>
            <person name="Vijayakumar V."/>
            <person name="Gluck-Thaler E."/>
            <person name="Korotkin H.B."/>
            <person name="Matheny P.B."/>
            <person name="Slot J.C."/>
        </authorList>
    </citation>
    <scope>NUCLEOTIDE SEQUENCE [LARGE SCALE GENOMIC DNA]</scope>
    <source>
        <strain evidence="3 4">SRW20</strain>
    </source>
</reference>
<dbReference type="PROSITE" id="PS50196">
    <property type="entry name" value="RANBD1"/>
    <property type="match status" value="1"/>
</dbReference>
<accession>A0A409XZ26</accession>
<keyword evidence="4" id="KW-1185">Reference proteome</keyword>
<gene>
    <name evidence="3" type="ORF">CVT26_016187</name>
</gene>
<proteinExistence type="predicted"/>